<dbReference type="SUPFAM" id="SSF52038">
    <property type="entry name" value="Barstar-related"/>
    <property type="match status" value="1"/>
</dbReference>
<dbReference type="EMBL" id="WKMO01000007">
    <property type="protein sequence ID" value="MSB73612.1"/>
    <property type="molecule type" value="Genomic_DNA"/>
</dbReference>
<reference evidence="7 8" key="2">
    <citation type="journal article" date="2019" name="Nat. Med.">
        <title>A library of human gut bacterial isolates paired with longitudinal multiomics data enables mechanistic microbiome research.</title>
        <authorList>
            <person name="Poyet M."/>
            <person name="Groussin M."/>
            <person name="Gibbons S.M."/>
            <person name="Avila-Pacheco J."/>
            <person name="Jiang X."/>
            <person name="Kearney S.M."/>
            <person name="Perrotta A.R."/>
            <person name="Berdy B."/>
            <person name="Zhao S."/>
            <person name="Lieberman T.D."/>
            <person name="Swanson P.K."/>
            <person name="Smith M."/>
            <person name="Roesemann S."/>
            <person name="Alexander J.E."/>
            <person name="Rich S.A."/>
            <person name="Livny J."/>
            <person name="Vlamakis H."/>
            <person name="Clish C."/>
            <person name="Bullock K."/>
            <person name="Deik A."/>
            <person name="Scott J."/>
            <person name="Pierce K.A."/>
            <person name="Xavier R.J."/>
            <person name="Alm E.J."/>
        </authorList>
    </citation>
    <scope>NUCLEOTIDE SEQUENCE [LARGE SCALE GENOMIC DNA]</scope>
    <source>
        <strain evidence="5 8">BIOML-A20</strain>
        <strain evidence="4 7">BIOML-A32</strain>
    </source>
</reference>
<dbReference type="Gene3D" id="3.30.370.10">
    <property type="entry name" value="Barstar-like"/>
    <property type="match status" value="1"/>
</dbReference>
<dbReference type="AlphaFoldDB" id="A0A174GG66"/>
<evidence type="ECO:0000313" key="4">
    <source>
        <dbReference type="EMBL" id="MRZ50188.1"/>
    </source>
</evidence>
<evidence type="ECO:0000313" key="3">
    <source>
        <dbReference type="EMBL" id="CUO60547.1"/>
    </source>
</evidence>
<dbReference type="EMBL" id="WKMC01000004">
    <property type="protein sequence ID" value="MRZ50188.1"/>
    <property type="molecule type" value="Genomic_DNA"/>
</dbReference>
<dbReference type="OrthoDB" id="7575400at2"/>
<dbReference type="InterPro" id="IPR000468">
    <property type="entry name" value="Barstar"/>
</dbReference>
<comment type="similarity">
    <text evidence="1">Belongs to the barstar family.</text>
</comment>
<proteinExistence type="inferred from homology"/>
<evidence type="ECO:0000313" key="6">
    <source>
        <dbReference type="Proteomes" id="UP000095455"/>
    </source>
</evidence>
<reference evidence="3 6" key="1">
    <citation type="submission" date="2015-09" db="EMBL/GenBank/DDBJ databases">
        <authorList>
            <consortium name="Pathogen Informatics"/>
        </authorList>
    </citation>
    <scope>NUCLEOTIDE SEQUENCE [LARGE SCALE GENOMIC DNA]</scope>
    <source>
        <strain evidence="3 6">2789STDY5608822</strain>
    </source>
</reference>
<dbReference type="Proteomes" id="UP000095455">
    <property type="component" value="Unassembled WGS sequence"/>
</dbReference>
<dbReference type="Pfam" id="PF01337">
    <property type="entry name" value="Barstar"/>
    <property type="match status" value="1"/>
</dbReference>
<dbReference type="RefSeq" id="WP_005860314.1">
    <property type="nucleotide sequence ID" value="NZ_BQOC01000006.1"/>
</dbReference>
<gene>
    <name evidence="3" type="ORF">ERS852380_02677</name>
    <name evidence="4" type="ORF">GKD66_08130</name>
    <name evidence="5" type="ORF">GKD70_10000</name>
</gene>
<evidence type="ECO:0000313" key="7">
    <source>
        <dbReference type="Proteomes" id="UP000441358"/>
    </source>
</evidence>
<dbReference type="Proteomes" id="UP000441358">
    <property type="component" value="Unassembled WGS sequence"/>
</dbReference>
<dbReference type="InterPro" id="IPR035905">
    <property type="entry name" value="Barstar-like_sf"/>
</dbReference>
<name>A0A174GG66_PARDI</name>
<comment type="caution">
    <text evidence="4">The sequence shown here is derived from an EMBL/GenBank/DDBJ whole genome shotgun (WGS) entry which is preliminary data.</text>
</comment>
<evidence type="ECO:0000259" key="2">
    <source>
        <dbReference type="Pfam" id="PF01337"/>
    </source>
</evidence>
<protein>
    <submittedName>
        <fullName evidence="3">Barstar (Barnase inhibitor)</fullName>
    </submittedName>
</protein>
<dbReference type="EMBL" id="CYYK01000009">
    <property type="protein sequence ID" value="CUO60547.1"/>
    <property type="molecule type" value="Genomic_DNA"/>
</dbReference>
<feature type="domain" description="Barstar (barnase inhibitor)" evidence="2">
    <location>
        <begin position="25"/>
        <end position="90"/>
    </location>
</feature>
<evidence type="ECO:0000313" key="8">
    <source>
        <dbReference type="Proteomes" id="UP000441609"/>
    </source>
</evidence>
<evidence type="ECO:0000313" key="5">
    <source>
        <dbReference type="EMBL" id="MSB73612.1"/>
    </source>
</evidence>
<accession>A0A174GG66</accession>
<sequence>MENIFFVKYPRMYLVEDTFIGYVYKVRDKMDLFLNLSKALVFPNYFGENWDALCEVYRDFDWISNNDIVIIHEDLSLLDEYDLRMYLKIIKITLSFWAGFNDHSVCFIFSEKDKKRIMDVVDLMK</sequence>
<evidence type="ECO:0000256" key="1">
    <source>
        <dbReference type="ARBA" id="ARBA00006845"/>
    </source>
</evidence>
<dbReference type="Proteomes" id="UP000441609">
    <property type="component" value="Unassembled WGS sequence"/>
</dbReference>
<organism evidence="4 7">
    <name type="scientific">Parabacteroides distasonis</name>
    <dbReference type="NCBI Taxonomy" id="823"/>
    <lineage>
        <taxon>Bacteria</taxon>
        <taxon>Pseudomonadati</taxon>
        <taxon>Bacteroidota</taxon>
        <taxon>Bacteroidia</taxon>
        <taxon>Bacteroidales</taxon>
        <taxon>Tannerellaceae</taxon>
        <taxon>Parabacteroides</taxon>
    </lineage>
</organism>